<feature type="domain" description="ABC transporter" evidence="4">
    <location>
        <begin position="2"/>
        <end position="228"/>
    </location>
</feature>
<dbReference type="EMBL" id="JAEKLZ010000230">
    <property type="protein sequence ID" value="MBW8726708.1"/>
    <property type="molecule type" value="Genomic_DNA"/>
</dbReference>
<dbReference type="PROSITE" id="PS50893">
    <property type="entry name" value="ABC_TRANSPORTER_2"/>
    <property type="match status" value="1"/>
</dbReference>
<dbReference type="SMART" id="SM00382">
    <property type="entry name" value="AAA"/>
    <property type="match status" value="1"/>
</dbReference>
<evidence type="ECO:0000259" key="4">
    <source>
        <dbReference type="PROSITE" id="PS50893"/>
    </source>
</evidence>
<protein>
    <submittedName>
        <fullName evidence="5">ABC transporter ATP-binding protein</fullName>
    </submittedName>
</protein>
<dbReference type="GO" id="GO:0089705">
    <property type="term" value="P:protein localization to outer membrane"/>
    <property type="evidence" value="ECO:0007669"/>
    <property type="project" value="TreeGrafter"/>
</dbReference>
<dbReference type="GO" id="GO:0016887">
    <property type="term" value="F:ATP hydrolysis activity"/>
    <property type="evidence" value="ECO:0007669"/>
    <property type="project" value="InterPro"/>
</dbReference>
<proteinExistence type="inferred from homology"/>
<dbReference type="InterPro" id="IPR003439">
    <property type="entry name" value="ABC_transporter-like_ATP-bd"/>
</dbReference>
<dbReference type="SUPFAM" id="SSF52540">
    <property type="entry name" value="P-loop containing nucleoside triphosphate hydrolases"/>
    <property type="match status" value="1"/>
</dbReference>
<evidence type="ECO:0000256" key="1">
    <source>
        <dbReference type="ARBA" id="ARBA00005417"/>
    </source>
</evidence>
<dbReference type="GO" id="GO:0005524">
    <property type="term" value="F:ATP binding"/>
    <property type="evidence" value="ECO:0007669"/>
    <property type="project" value="UniProtKB-KW"/>
</dbReference>
<comment type="caution">
    <text evidence="5">The sequence shown here is derived from an EMBL/GenBank/DDBJ whole genome shotgun (WGS) entry which is preliminary data.</text>
</comment>
<keyword evidence="2" id="KW-0547">Nucleotide-binding</keyword>
<dbReference type="Gene3D" id="3.40.50.300">
    <property type="entry name" value="P-loop containing nucleotide triphosphate hydrolases"/>
    <property type="match status" value="1"/>
</dbReference>
<dbReference type="InterPro" id="IPR003593">
    <property type="entry name" value="AAA+_ATPase"/>
</dbReference>
<comment type="similarity">
    <text evidence="1">Belongs to the ABC transporter superfamily.</text>
</comment>
<dbReference type="InterPro" id="IPR027417">
    <property type="entry name" value="P-loop_NTPase"/>
</dbReference>
<dbReference type="GO" id="GO:0022857">
    <property type="term" value="F:transmembrane transporter activity"/>
    <property type="evidence" value="ECO:0007669"/>
    <property type="project" value="TreeGrafter"/>
</dbReference>
<sequence length="229" mass="24099">MVRRVSGPAVFELHVPELTIARGGVVFLIGPSGSGKSTLLDLLAGTLAPSRAAAFTLDDGGPSPVDLAALWRGRRLDALAELRARHIGYVLQTGGLLPYLSVAENIALTARIAGPVDRGHLAGLVERLGLGRLTGLLPGRLSVGERQRVAIARALAHRPAVVLADEPTASLDPPTADRVFALLVETVERLGVTAVISSHDWSRAEASGRPVFRPALERDGGVVRAVFRS</sequence>
<evidence type="ECO:0000256" key="2">
    <source>
        <dbReference type="ARBA" id="ARBA00022741"/>
    </source>
</evidence>
<organism evidence="5 6">
    <name type="scientific">Inquilinus limosus</name>
    <dbReference type="NCBI Taxonomy" id="171674"/>
    <lineage>
        <taxon>Bacteria</taxon>
        <taxon>Pseudomonadati</taxon>
        <taxon>Pseudomonadota</taxon>
        <taxon>Alphaproteobacteria</taxon>
        <taxon>Rhodospirillales</taxon>
        <taxon>Rhodospirillaceae</taxon>
        <taxon>Inquilinus</taxon>
    </lineage>
</organism>
<evidence type="ECO:0000313" key="5">
    <source>
        <dbReference type="EMBL" id="MBW8726708.1"/>
    </source>
</evidence>
<dbReference type="PANTHER" id="PTHR24220:SF689">
    <property type="entry name" value="LIPOPROTEIN-RELEASING SYSTEM ATP-BINDING PROTEIN LOLD"/>
    <property type="match status" value="1"/>
</dbReference>
<evidence type="ECO:0000256" key="3">
    <source>
        <dbReference type="ARBA" id="ARBA00022840"/>
    </source>
</evidence>
<reference evidence="5" key="1">
    <citation type="submission" date="2020-06" db="EMBL/GenBank/DDBJ databases">
        <title>Stable isotope informed genome-resolved metagenomics uncovers potential trophic interactions in rhizosphere soil.</title>
        <authorList>
            <person name="Starr E.P."/>
            <person name="Shi S."/>
            <person name="Blazewicz S.J."/>
            <person name="Koch B.J."/>
            <person name="Probst A.J."/>
            <person name="Hungate B.A."/>
            <person name="Pett-Ridge J."/>
            <person name="Firestone M.K."/>
            <person name="Banfield J.F."/>
        </authorList>
    </citation>
    <scope>NUCLEOTIDE SEQUENCE</scope>
    <source>
        <strain evidence="5">YM_69_17</strain>
    </source>
</reference>
<dbReference type="GO" id="GO:0044874">
    <property type="term" value="P:lipoprotein localization to outer membrane"/>
    <property type="evidence" value="ECO:0007669"/>
    <property type="project" value="TreeGrafter"/>
</dbReference>
<dbReference type="GO" id="GO:0005886">
    <property type="term" value="C:plasma membrane"/>
    <property type="evidence" value="ECO:0007669"/>
    <property type="project" value="TreeGrafter"/>
</dbReference>
<accession>A0A952FL76</accession>
<dbReference type="Pfam" id="PF00005">
    <property type="entry name" value="ABC_tran"/>
    <property type="match status" value="1"/>
</dbReference>
<dbReference type="Proteomes" id="UP000700706">
    <property type="component" value="Unassembled WGS sequence"/>
</dbReference>
<dbReference type="InterPro" id="IPR015854">
    <property type="entry name" value="ABC_transpr_LolD-like"/>
</dbReference>
<name>A0A952FL76_9PROT</name>
<dbReference type="AlphaFoldDB" id="A0A952FL76"/>
<dbReference type="PANTHER" id="PTHR24220">
    <property type="entry name" value="IMPORT ATP-BINDING PROTEIN"/>
    <property type="match status" value="1"/>
</dbReference>
<dbReference type="InterPro" id="IPR017871">
    <property type="entry name" value="ABC_transporter-like_CS"/>
</dbReference>
<dbReference type="PROSITE" id="PS00211">
    <property type="entry name" value="ABC_TRANSPORTER_1"/>
    <property type="match status" value="1"/>
</dbReference>
<gene>
    <name evidence="5" type="ORF">JF625_16375</name>
</gene>
<keyword evidence="3 5" id="KW-0067">ATP-binding</keyword>
<evidence type="ECO:0000313" key="6">
    <source>
        <dbReference type="Proteomes" id="UP000700706"/>
    </source>
</evidence>